<sequence length="272" mass="31283">MKHVTVKNFRNDLPLSKIEVSEDNVRRTKQKAGLEDLKGSIKKYGLIQPVVVIEKNGKYDLIVGQRRYLAFLELGKTSIPAFIIEPLDKTSRKIVSFGENIQRRKLPYQDTIEACDFLYDKFTGSGSQKIKKIAEDMGISETTVKKYLARRIMPKKIQKYVDDEVISDDIAYRITSAHFPDTTKIISIIEKILKLTNSEKDRAADFGKRNPEASVKEILDYAKNPPKFFEITVYVDPETNSDLEELSSKKKKKISTLVKEAIFNYIDEEFEE</sequence>
<dbReference type="SMART" id="SM00470">
    <property type="entry name" value="ParB"/>
    <property type="match status" value="1"/>
</dbReference>
<gene>
    <name evidence="2" type="ORF">NPIRD3C_0991</name>
</gene>
<dbReference type="GO" id="GO:0007059">
    <property type="term" value="P:chromosome segregation"/>
    <property type="evidence" value="ECO:0007669"/>
    <property type="project" value="TreeGrafter"/>
</dbReference>
<dbReference type="Gene3D" id="1.10.10.2830">
    <property type="match status" value="1"/>
</dbReference>
<reference evidence="2 3" key="3">
    <citation type="journal article" date="2019" name="Int. J. Syst. Evol. Microbiol.">
        <title>Nitrosopumilus adriaticus sp. nov. and Nitrosopumilus piranensis sp. nov., two ammonia-oxidizing archaea from the Adriatic Sea and members of the class Nitrososphaeria.</title>
        <authorList>
            <person name="Bayer B."/>
            <person name="Vojvoda J."/>
            <person name="Reinthaler T."/>
            <person name="Reyes C."/>
            <person name="Pinto M."/>
            <person name="Herndl G.J."/>
        </authorList>
    </citation>
    <scope>NUCLEOTIDE SEQUENCE [LARGE SCALE GENOMIC DNA]</scope>
    <source>
        <strain evidence="2 3">D3C</strain>
    </source>
</reference>
<name>A0A0C5BR18_9ARCH</name>
<dbReference type="RefSeq" id="WP_148703090.1">
    <property type="nucleotide sequence ID" value="NZ_CP010868.1"/>
</dbReference>
<organism evidence="2 3">
    <name type="scientific">Nitrosopumilus piranensis</name>
    <dbReference type="NCBI Taxonomy" id="1582439"/>
    <lineage>
        <taxon>Archaea</taxon>
        <taxon>Nitrososphaerota</taxon>
        <taxon>Nitrososphaeria</taxon>
        <taxon>Nitrosopumilales</taxon>
        <taxon>Nitrosopumilaceae</taxon>
        <taxon>Nitrosopumilus</taxon>
    </lineage>
</organism>
<proteinExistence type="predicted"/>
<dbReference type="InterPro" id="IPR050336">
    <property type="entry name" value="Chromosome_partition/occlusion"/>
</dbReference>
<dbReference type="GeneID" id="41600148"/>
<dbReference type="InterPro" id="IPR036086">
    <property type="entry name" value="ParB/Sulfiredoxin_sf"/>
</dbReference>
<dbReference type="STRING" id="1582439.NPIRD3C_0991"/>
<dbReference type="SUPFAM" id="SSF109709">
    <property type="entry name" value="KorB DNA-binding domain-like"/>
    <property type="match status" value="1"/>
</dbReference>
<dbReference type="GO" id="GO:0005694">
    <property type="term" value="C:chromosome"/>
    <property type="evidence" value="ECO:0007669"/>
    <property type="project" value="TreeGrafter"/>
</dbReference>
<reference evidence="3" key="1">
    <citation type="submission" date="2015-02" db="EMBL/GenBank/DDBJ databases">
        <title>Characterization of two novel Thaumarchaeota isolated from the Northern Adriatic Sea.</title>
        <authorList>
            <person name="Bayer B."/>
            <person name="Vojvoda J."/>
            <person name="Offre P."/>
            <person name="Srivastava A."/>
            <person name="Elisabeth N."/>
            <person name="Garcia J.A.L."/>
            <person name="Schleper C."/>
            <person name="Herndl G.J."/>
        </authorList>
    </citation>
    <scope>NUCLEOTIDE SEQUENCE [LARGE SCALE GENOMIC DNA]</scope>
    <source>
        <strain evidence="3">D3C</strain>
    </source>
</reference>
<keyword evidence="3" id="KW-1185">Reference proteome</keyword>
<dbReference type="HOGENOM" id="CLU_1021584_0_0_2"/>
<dbReference type="OrthoDB" id="387283at2157"/>
<dbReference type="AlphaFoldDB" id="A0A0C5BR18"/>
<dbReference type="SUPFAM" id="SSF110849">
    <property type="entry name" value="ParB/Sulfiredoxin"/>
    <property type="match status" value="1"/>
</dbReference>
<evidence type="ECO:0000313" key="3">
    <source>
        <dbReference type="Proteomes" id="UP000032027"/>
    </source>
</evidence>
<reference evidence="2 3" key="2">
    <citation type="journal article" date="2016" name="ISME J.">
        <title>Physiological and genomic characterization of two novel marine thaumarchaeal strains indicates niche differentiation.</title>
        <authorList>
            <person name="Bayer B."/>
            <person name="Vojvoda J."/>
            <person name="Offre P."/>
            <person name="Alves R.J."/>
            <person name="Elisabeth N.H."/>
            <person name="Garcia J.A."/>
            <person name="Volland J.M."/>
            <person name="Srivastava A."/>
            <person name="Schleper C."/>
            <person name="Herndl G.J."/>
        </authorList>
    </citation>
    <scope>NUCLEOTIDE SEQUENCE [LARGE SCALE GENOMIC DNA]</scope>
    <source>
        <strain evidence="2 3">D3C</strain>
    </source>
</reference>
<feature type="domain" description="ParB-like N-terminal" evidence="1">
    <location>
        <begin position="11"/>
        <end position="101"/>
    </location>
</feature>
<dbReference type="InterPro" id="IPR004437">
    <property type="entry name" value="ParB/RepB/Spo0J"/>
</dbReference>
<dbReference type="GO" id="GO:0003677">
    <property type="term" value="F:DNA binding"/>
    <property type="evidence" value="ECO:0007669"/>
    <property type="project" value="InterPro"/>
</dbReference>
<accession>A0A0C5BR18</accession>
<dbReference type="Gene3D" id="3.90.1530.30">
    <property type="match status" value="1"/>
</dbReference>
<evidence type="ECO:0000259" key="1">
    <source>
        <dbReference type="SMART" id="SM00470"/>
    </source>
</evidence>
<protein>
    <recommendedName>
        <fullName evidence="1">ParB-like N-terminal domain-containing protein</fullName>
    </recommendedName>
</protein>
<dbReference type="PANTHER" id="PTHR33375">
    <property type="entry name" value="CHROMOSOME-PARTITIONING PROTEIN PARB-RELATED"/>
    <property type="match status" value="1"/>
</dbReference>
<dbReference type="PATRIC" id="fig|1582439.9.peg.1018"/>
<dbReference type="PANTHER" id="PTHR33375:SF1">
    <property type="entry name" value="CHROMOSOME-PARTITIONING PROTEIN PARB-RELATED"/>
    <property type="match status" value="1"/>
</dbReference>
<dbReference type="NCBIfam" id="TIGR00180">
    <property type="entry name" value="parB_part"/>
    <property type="match status" value="1"/>
</dbReference>
<dbReference type="Pfam" id="PF02195">
    <property type="entry name" value="ParB_N"/>
    <property type="match status" value="1"/>
</dbReference>
<dbReference type="KEGG" id="nid:NPIRD3C_0991"/>
<dbReference type="InterPro" id="IPR003115">
    <property type="entry name" value="ParB_N"/>
</dbReference>
<dbReference type="Proteomes" id="UP000032027">
    <property type="component" value="Chromosome"/>
</dbReference>
<dbReference type="EMBL" id="CP010868">
    <property type="protein sequence ID" value="AJM92203.1"/>
    <property type="molecule type" value="Genomic_DNA"/>
</dbReference>
<evidence type="ECO:0000313" key="2">
    <source>
        <dbReference type="EMBL" id="AJM92203.1"/>
    </source>
</evidence>